<dbReference type="Proteomes" id="UP000077856">
    <property type="component" value="Chromosome"/>
</dbReference>
<dbReference type="KEGG" id="bon:A361_25920"/>
<protein>
    <submittedName>
        <fullName evidence="2">Uncharacterized protein</fullName>
    </submittedName>
</protein>
<dbReference type="STRING" id="1196031.A361_25920"/>
<reference evidence="2 3" key="1">
    <citation type="submission" date="2016-04" db="EMBL/GenBank/DDBJ databases">
        <title>Complete genome sequence of Bacillus oceanisediminis strain 2691.</title>
        <authorList>
            <person name="Jeong H."/>
            <person name="Kim H.J."/>
            <person name="Lee D.-W."/>
        </authorList>
    </citation>
    <scope>NUCLEOTIDE SEQUENCE [LARGE SCALE GENOMIC DNA]</scope>
    <source>
        <strain evidence="2 3">2691</strain>
    </source>
</reference>
<proteinExistence type="predicted"/>
<feature type="region of interest" description="Disordered" evidence="1">
    <location>
        <begin position="34"/>
        <end position="54"/>
    </location>
</feature>
<accession>A0A160MGG1</accession>
<dbReference type="EMBL" id="CP015506">
    <property type="protein sequence ID" value="AND42447.1"/>
    <property type="molecule type" value="Genomic_DNA"/>
</dbReference>
<organism evidence="2 3">
    <name type="scientific">Cytobacillus oceanisediminis 2691</name>
    <dbReference type="NCBI Taxonomy" id="1196031"/>
    <lineage>
        <taxon>Bacteria</taxon>
        <taxon>Bacillati</taxon>
        <taxon>Bacillota</taxon>
        <taxon>Bacilli</taxon>
        <taxon>Bacillales</taxon>
        <taxon>Bacillaceae</taxon>
        <taxon>Cytobacillus</taxon>
    </lineage>
</organism>
<dbReference type="AlphaFoldDB" id="A0A160MGG1"/>
<evidence type="ECO:0000313" key="2">
    <source>
        <dbReference type="EMBL" id="AND42447.1"/>
    </source>
</evidence>
<gene>
    <name evidence="2" type="ORF">A361_25920</name>
</gene>
<sequence length="87" mass="9668">MSSWGSRDSRSKPVSFQKEKWLLTGTVLCLRPAGQGRLRQHNPRTNKSGSFWEDAGHADAATGRDALSLRSLGERGAYAFLLKMTFL</sequence>
<evidence type="ECO:0000313" key="3">
    <source>
        <dbReference type="Proteomes" id="UP000077856"/>
    </source>
</evidence>
<name>A0A160MGG1_9BACI</name>
<evidence type="ECO:0000256" key="1">
    <source>
        <dbReference type="SAM" id="MobiDB-lite"/>
    </source>
</evidence>